<dbReference type="InterPro" id="IPR023753">
    <property type="entry name" value="FAD/NAD-binding_dom"/>
</dbReference>
<accession>A0A951PVF8</accession>
<protein>
    <submittedName>
        <fullName evidence="7">NAD(P)/FAD-dependent oxidoreductase</fullName>
    </submittedName>
</protein>
<dbReference type="GO" id="GO:0050660">
    <property type="term" value="F:flavin adenine dinucleotide binding"/>
    <property type="evidence" value="ECO:0007669"/>
    <property type="project" value="TreeGrafter"/>
</dbReference>
<dbReference type="InterPro" id="IPR016156">
    <property type="entry name" value="FAD/NAD-linked_Rdtase_dimer_sf"/>
</dbReference>
<organism evidence="7 8">
    <name type="scientific">Mojavia pulchra JT2-VF2</name>
    <dbReference type="NCBI Taxonomy" id="287848"/>
    <lineage>
        <taxon>Bacteria</taxon>
        <taxon>Bacillati</taxon>
        <taxon>Cyanobacteriota</taxon>
        <taxon>Cyanophyceae</taxon>
        <taxon>Nostocales</taxon>
        <taxon>Nostocaceae</taxon>
    </lineage>
</organism>
<dbReference type="InterPro" id="IPR001100">
    <property type="entry name" value="Pyr_nuc-diS_OxRdtase"/>
</dbReference>
<reference evidence="7" key="2">
    <citation type="journal article" date="2022" name="Microbiol. Resour. Announc.">
        <title>Metagenome Sequencing to Explore Phylogenomics of Terrestrial Cyanobacteria.</title>
        <authorList>
            <person name="Ward R.D."/>
            <person name="Stajich J.E."/>
            <person name="Johansen J.R."/>
            <person name="Huntemann M."/>
            <person name="Clum A."/>
            <person name="Foster B."/>
            <person name="Foster B."/>
            <person name="Roux S."/>
            <person name="Palaniappan K."/>
            <person name="Varghese N."/>
            <person name="Mukherjee S."/>
            <person name="Reddy T.B.K."/>
            <person name="Daum C."/>
            <person name="Copeland A."/>
            <person name="Chen I.A."/>
            <person name="Ivanova N.N."/>
            <person name="Kyrpides N.C."/>
            <person name="Shapiro N."/>
            <person name="Eloe-Fadrosh E.A."/>
            <person name="Pietrasiak N."/>
        </authorList>
    </citation>
    <scope>NUCLEOTIDE SEQUENCE</scope>
    <source>
        <strain evidence="7">JT2-VF2</strain>
    </source>
</reference>
<evidence type="ECO:0000313" key="8">
    <source>
        <dbReference type="Proteomes" id="UP000715781"/>
    </source>
</evidence>
<evidence type="ECO:0000256" key="1">
    <source>
        <dbReference type="ARBA" id="ARBA00007532"/>
    </source>
</evidence>
<reference evidence="7" key="1">
    <citation type="submission" date="2021-05" db="EMBL/GenBank/DDBJ databases">
        <authorList>
            <person name="Pietrasiak N."/>
            <person name="Ward R."/>
            <person name="Stajich J.E."/>
            <person name="Kurbessoian T."/>
        </authorList>
    </citation>
    <scope>NUCLEOTIDE SEQUENCE</scope>
    <source>
        <strain evidence="7">JT2-VF2</strain>
    </source>
</reference>
<dbReference type="InterPro" id="IPR036188">
    <property type="entry name" value="FAD/NAD-bd_sf"/>
</dbReference>
<proteinExistence type="inferred from homology"/>
<keyword evidence="4" id="KW-0520">NAD</keyword>
<keyword evidence="2" id="KW-0285">Flavoprotein</keyword>
<dbReference type="PRINTS" id="PR00368">
    <property type="entry name" value="FADPNR"/>
</dbReference>
<feature type="binding site" evidence="4">
    <location>
        <position position="117"/>
    </location>
    <ligand>
        <name>FAD</name>
        <dbReference type="ChEBI" id="CHEBI:57692"/>
    </ligand>
</feature>
<dbReference type="EMBL" id="JAHHHN010000002">
    <property type="protein sequence ID" value="MBW4560605.1"/>
    <property type="molecule type" value="Genomic_DNA"/>
</dbReference>
<comment type="cofactor">
    <cofactor evidence="4">
        <name>FAD</name>
        <dbReference type="ChEBI" id="CHEBI:57692"/>
    </cofactor>
    <text evidence="4">Binds 1 FAD per subunit.</text>
</comment>
<dbReference type="Gene3D" id="3.50.50.60">
    <property type="entry name" value="FAD/NAD(P)-binding domain"/>
    <property type="match status" value="2"/>
</dbReference>
<dbReference type="InterPro" id="IPR004099">
    <property type="entry name" value="Pyr_nucl-diS_OxRdtase_dimer"/>
</dbReference>
<name>A0A951PVF8_9NOST</name>
<gene>
    <name evidence="7" type="ORF">KME32_05500</name>
</gene>
<evidence type="ECO:0000256" key="4">
    <source>
        <dbReference type="PIRSR" id="PIRSR000350-3"/>
    </source>
</evidence>
<dbReference type="PANTHER" id="PTHR43014">
    <property type="entry name" value="MERCURIC REDUCTASE"/>
    <property type="match status" value="1"/>
</dbReference>
<keyword evidence="4" id="KW-0547">Nucleotide-binding</keyword>
<keyword evidence="3 4" id="KW-0274">FAD</keyword>
<comment type="caution">
    <text evidence="7">The sequence shown here is derived from an EMBL/GenBank/DDBJ whole genome shotgun (WGS) entry which is preliminary data.</text>
</comment>
<dbReference type="Gene3D" id="3.30.390.30">
    <property type="match status" value="1"/>
</dbReference>
<dbReference type="Proteomes" id="UP000715781">
    <property type="component" value="Unassembled WGS sequence"/>
</dbReference>
<feature type="binding site" evidence="4">
    <location>
        <position position="309"/>
    </location>
    <ligand>
        <name>FAD</name>
        <dbReference type="ChEBI" id="CHEBI:57692"/>
    </ligand>
</feature>
<dbReference type="SUPFAM" id="SSF55424">
    <property type="entry name" value="FAD/NAD-linked reductases, dimerisation (C-terminal) domain"/>
    <property type="match status" value="1"/>
</dbReference>
<dbReference type="PIRSF" id="PIRSF000350">
    <property type="entry name" value="Mercury_reductase_MerA"/>
    <property type="match status" value="1"/>
</dbReference>
<evidence type="ECO:0000313" key="7">
    <source>
        <dbReference type="EMBL" id="MBW4560605.1"/>
    </source>
</evidence>
<dbReference type="Pfam" id="PF02852">
    <property type="entry name" value="Pyr_redox_dim"/>
    <property type="match status" value="1"/>
</dbReference>
<sequence>MTIDYDVVIIGGSLAGRYAALAATQLRATVALVEPKINYGFFHHQAINKITKLAHQLDDTLGIRIHPSQVDSLEKPQISVVWPETMLYAQGVVSNIEAQHSVANLAALGVDVIVGSGQFQSSPHLAFAVNERFLRARTYLLASGSRPAIPDIDGLQATGYLTLFDIWQSLKETTLPKNWVIIGGVPQSIEVAQTLARLGCDVTLIVKYPYILPSVDHEIAQLLQAQLEVDGVRVLTQTLVTQVKRIEDKKWVQAGDKAIETDEILVAAGQQPNIESLNLAAVGVKWHQRHLVVNHKLQTTNHRIYACGDVIGGYDFANLANYEASIALKNALFFPRLRVNYRCIPRAIFSHPMLAQVGLTEAQAKRRYNRHEVLVVRQYFKTVIAAQIRDETMGICKLIALRNGKILGAEILGAEAGEVINLIALAISQNIKIQKLTNLFPVYPSFSAIIEQVIKAWNQQKSNSNIALQELLEGFFHFRRDWNF</sequence>
<dbReference type="AlphaFoldDB" id="A0A951PVF8"/>
<dbReference type="SUPFAM" id="SSF51905">
    <property type="entry name" value="FAD/NAD(P)-binding domain"/>
    <property type="match status" value="1"/>
</dbReference>
<comment type="similarity">
    <text evidence="1">Belongs to the class-I pyridine nucleotide-disulfide oxidoreductase family.</text>
</comment>
<dbReference type="PRINTS" id="PR00411">
    <property type="entry name" value="PNDRDTASEI"/>
</dbReference>
<evidence type="ECO:0000256" key="2">
    <source>
        <dbReference type="ARBA" id="ARBA00022630"/>
    </source>
</evidence>
<feature type="binding site" evidence="4">
    <location>
        <begin position="183"/>
        <end position="190"/>
    </location>
    <ligand>
        <name>NAD(+)</name>
        <dbReference type="ChEBI" id="CHEBI:57540"/>
    </ligand>
</feature>
<dbReference type="GO" id="GO:0003955">
    <property type="term" value="F:NAD(P)H dehydrogenase (quinone) activity"/>
    <property type="evidence" value="ECO:0007669"/>
    <property type="project" value="TreeGrafter"/>
</dbReference>
<evidence type="ECO:0000259" key="5">
    <source>
        <dbReference type="Pfam" id="PF02852"/>
    </source>
</evidence>
<feature type="domain" description="FAD/NAD(P)-binding" evidence="6">
    <location>
        <begin position="5"/>
        <end position="323"/>
    </location>
</feature>
<dbReference type="PANTHER" id="PTHR43014:SF4">
    <property type="entry name" value="PYRIDINE NUCLEOTIDE-DISULFIDE OXIDOREDUCTASE RCLA-RELATED"/>
    <property type="match status" value="1"/>
</dbReference>
<feature type="domain" description="Pyridine nucleotide-disulphide oxidoreductase dimerisation" evidence="5">
    <location>
        <begin position="344"/>
        <end position="450"/>
    </location>
</feature>
<feature type="binding site" evidence="4">
    <location>
        <position position="269"/>
    </location>
    <ligand>
        <name>NAD(+)</name>
        <dbReference type="ChEBI" id="CHEBI:57540"/>
    </ligand>
</feature>
<dbReference type="Pfam" id="PF07992">
    <property type="entry name" value="Pyr_redox_2"/>
    <property type="match status" value="1"/>
</dbReference>
<evidence type="ECO:0000259" key="6">
    <source>
        <dbReference type="Pfam" id="PF07992"/>
    </source>
</evidence>
<evidence type="ECO:0000256" key="3">
    <source>
        <dbReference type="ARBA" id="ARBA00022827"/>
    </source>
</evidence>